<proteinExistence type="predicted"/>
<sequence length="956" mass="106489">MRWLSDALQLKKIRIKLGHNHWRTDVILNWGQRIFTYHDEVNIPSLRGLSFKVEVNAPALRLNSIVMSLETIEEAQGGQTVYLHLQRHNSTLHSARVMFYKYDTDGESVWQAGATDVVLNKQTYQDVMFRHVVIPLTSGLEVKSNMTVGHTPLVIVAVRVTPDARALGLALCTTSEECVRVQAQARAQSTLSTRTLSVSVHALNSLFWKDEQEPLIQNSVTFLAEETAEKMLVSGGVQRLECVEVGCTTSTTKGLLHTTLLLTPNTLDVMVNTTHRTIALTSVLQESQPNEVPESSLPGGILAHSYILENQLWLDKQHDPSGGIRCTISLASYESSRASEYVLASSLHHSSFTRVLKNDLQNIGLDLDVQSSLILRAESTVTIVAVLDVFSLREDSLKMEVNLQQESARYILHGTLSKANYVSGRLVDATVVVVPSPDSCEFSIAVVILPQTPPHLPTIMPATLEFKLFCELDAVDGHTTVSCKFGMVDVHRAEVDLLSATGLSVQLHPPFLLYVTAHHSRSLQSWWQHIMIGAHDELYNLTVIARGLVQDLTTDLQNTESLVAISSSSSASSLVQHLCSEGYQLLQEVQNDQLLLDIIHSIQASIDVTSTIVETGFAYISRNYGETFQEVVTGIKVWLEAATMNIGSYFVQLVEDVQHYFITTLTFISSSPHMLLDQVLSVPLIEQAAEWTLGQIHLIQESVVYSFTRDLISIITSSLHKVLSFLYSEEEETHNKVDSEVWHFWVPLGKCSHSLLDVWQYISGTFKRTSHQEYLGSVLLRWWHLFTHPQQLFHHLSPPFPGEGAIIGNNNFITIDGRIFTLTPSCLHVLLTDAKHQSFTLLSHQQDVETGTNYTLLLQNTTVNIHSNMMVTIDNAAVSLPYISDTLNVVRQLHKLEITARHTSGEDLITFTCWLGQQACVVGVSGWLHADTKGLLGNFNLNPADDFMRPGGKCLS</sequence>
<feature type="domain" description="VWFD" evidence="1">
    <location>
        <begin position="802"/>
        <end position="956"/>
    </location>
</feature>
<evidence type="ECO:0000313" key="3">
    <source>
        <dbReference type="Proteomes" id="UP000324222"/>
    </source>
</evidence>
<dbReference type="Pfam" id="PF00094">
    <property type="entry name" value="VWD"/>
    <property type="match status" value="1"/>
</dbReference>
<dbReference type="Proteomes" id="UP000324222">
    <property type="component" value="Unassembled WGS sequence"/>
</dbReference>
<dbReference type="PROSITE" id="PS51233">
    <property type="entry name" value="VWFD"/>
    <property type="match status" value="1"/>
</dbReference>
<dbReference type="PANTHER" id="PTHR37860:SF1">
    <property type="match status" value="1"/>
</dbReference>
<accession>A0A5B7CKT7</accession>
<dbReference type="EMBL" id="VSRR010000110">
    <property type="protein sequence ID" value="MPC10302.1"/>
    <property type="molecule type" value="Genomic_DNA"/>
</dbReference>
<dbReference type="OrthoDB" id="6368344at2759"/>
<dbReference type="PANTHER" id="PTHR37860">
    <property type="entry name" value="AGAP008810-PA"/>
    <property type="match status" value="1"/>
</dbReference>
<dbReference type="InterPro" id="IPR001846">
    <property type="entry name" value="VWF_type-D"/>
</dbReference>
<name>A0A5B7CKT7_PORTR</name>
<comment type="caution">
    <text evidence="2">The sequence shown here is derived from an EMBL/GenBank/DDBJ whole genome shotgun (WGS) entry which is preliminary data.</text>
</comment>
<evidence type="ECO:0000259" key="1">
    <source>
        <dbReference type="PROSITE" id="PS51233"/>
    </source>
</evidence>
<organism evidence="2 3">
    <name type="scientific">Portunus trituberculatus</name>
    <name type="common">Swimming crab</name>
    <name type="synonym">Neptunus trituberculatus</name>
    <dbReference type="NCBI Taxonomy" id="210409"/>
    <lineage>
        <taxon>Eukaryota</taxon>
        <taxon>Metazoa</taxon>
        <taxon>Ecdysozoa</taxon>
        <taxon>Arthropoda</taxon>
        <taxon>Crustacea</taxon>
        <taxon>Multicrustacea</taxon>
        <taxon>Malacostraca</taxon>
        <taxon>Eumalacostraca</taxon>
        <taxon>Eucarida</taxon>
        <taxon>Decapoda</taxon>
        <taxon>Pleocyemata</taxon>
        <taxon>Brachyura</taxon>
        <taxon>Eubrachyura</taxon>
        <taxon>Portunoidea</taxon>
        <taxon>Portunidae</taxon>
        <taxon>Portuninae</taxon>
        <taxon>Portunus</taxon>
    </lineage>
</organism>
<protein>
    <submittedName>
        <fullName evidence="2">Apolipophorin</fullName>
    </submittedName>
</protein>
<dbReference type="SMART" id="SM00216">
    <property type="entry name" value="VWD"/>
    <property type="match status" value="1"/>
</dbReference>
<keyword evidence="3" id="KW-1185">Reference proteome</keyword>
<gene>
    <name evidence="2" type="primary">APLP_1</name>
    <name evidence="2" type="ORF">E2C01_002935</name>
</gene>
<reference evidence="2 3" key="1">
    <citation type="submission" date="2019-05" db="EMBL/GenBank/DDBJ databases">
        <title>Another draft genome of Portunus trituberculatus and its Hox gene families provides insights of decapod evolution.</title>
        <authorList>
            <person name="Jeong J.-H."/>
            <person name="Song I."/>
            <person name="Kim S."/>
            <person name="Choi T."/>
            <person name="Kim D."/>
            <person name="Ryu S."/>
            <person name="Kim W."/>
        </authorList>
    </citation>
    <scope>NUCLEOTIDE SEQUENCE [LARGE SCALE GENOMIC DNA]</scope>
    <source>
        <tissue evidence="2">Muscle</tissue>
    </source>
</reference>
<dbReference type="AlphaFoldDB" id="A0A5B7CKT7"/>
<evidence type="ECO:0000313" key="2">
    <source>
        <dbReference type="EMBL" id="MPC10302.1"/>
    </source>
</evidence>